<evidence type="ECO:0000313" key="3">
    <source>
        <dbReference type="EMBL" id="CAI0460581.1"/>
    </source>
</evidence>
<reference evidence="3" key="1">
    <citation type="submission" date="2022-08" db="EMBL/GenBank/DDBJ databases">
        <authorList>
            <person name="Gutierrez-Valencia J."/>
        </authorList>
    </citation>
    <scope>NUCLEOTIDE SEQUENCE</scope>
</reference>
<evidence type="ECO:0000256" key="1">
    <source>
        <dbReference type="SAM" id="Coils"/>
    </source>
</evidence>
<keyword evidence="1" id="KW-0175">Coiled coil</keyword>
<dbReference type="PANTHER" id="PTHR35493">
    <property type="entry name" value="STRUCTURAL MAINTENANCE OF CHROMOSOMES PROTEIN"/>
    <property type="match status" value="1"/>
</dbReference>
<proteinExistence type="predicted"/>
<evidence type="ECO:0000256" key="2">
    <source>
        <dbReference type="SAM" id="MobiDB-lite"/>
    </source>
</evidence>
<evidence type="ECO:0000313" key="4">
    <source>
        <dbReference type="Proteomes" id="UP001154282"/>
    </source>
</evidence>
<sequence length="127" mass="14407">MTLAMVLRSERELLGANKEMEEEIGQLKSMLETRNREVEKLKDLCLKQREEIKSLKNADLSSCEATTPGSPDDDMFIKDLNPCLTPYVAKANSKEFDEMGYDCSSSYEEHLPETTMQVSDEPTFSSN</sequence>
<organism evidence="3 4">
    <name type="scientific">Linum tenue</name>
    <dbReference type="NCBI Taxonomy" id="586396"/>
    <lineage>
        <taxon>Eukaryota</taxon>
        <taxon>Viridiplantae</taxon>
        <taxon>Streptophyta</taxon>
        <taxon>Embryophyta</taxon>
        <taxon>Tracheophyta</taxon>
        <taxon>Spermatophyta</taxon>
        <taxon>Magnoliopsida</taxon>
        <taxon>eudicotyledons</taxon>
        <taxon>Gunneridae</taxon>
        <taxon>Pentapetalae</taxon>
        <taxon>rosids</taxon>
        <taxon>fabids</taxon>
        <taxon>Malpighiales</taxon>
        <taxon>Linaceae</taxon>
        <taxon>Linum</taxon>
    </lineage>
</organism>
<dbReference type="PANTHER" id="PTHR35493:SF1">
    <property type="entry name" value="STRUCTURAL MAINTENANCE OF CHROMOSOMES PROTEIN"/>
    <property type="match status" value="1"/>
</dbReference>
<keyword evidence="4" id="KW-1185">Reference proteome</keyword>
<accession>A0AAV0NQT9</accession>
<feature type="region of interest" description="Disordered" evidence="2">
    <location>
        <begin position="107"/>
        <end position="127"/>
    </location>
</feature>
<dbReference type="AlphaFoldDB" id="A0AAV0NQT9"/>
<dbReference type="Proteomes" id="UP001154282">
    <property type="component" value="Unassembled WGS sequence"/>
</dbReference>
<name>A0AAV0NQT9_9ROSI</name>
<comment type="caution">
    <text evidence="3">The sequence shown here is derived from an EMBL/GenBank/DDBJ whole genome shotgun (WGS) entry which is preliminary data.</text>
</comment>
<feature type="compositionally biased region" description="Polar residues" evidence="2">
    <location>
        <begin position="114"/>
        <end position="127"/>
    </location>
</feature>
<feature type="coiled-coil region" evidence="1">
    <location>
        <begin position="17"/>
        <end position="58"/>
    </location>
</feature>
<protein>
    <submittedName>
        <fullName evidence="3">Uncharacterized protein</fullName>
    </submittedName>
</protein>
<dbReference type="EMBL" id="CAMGYJ010000008">
    <property type="protein sequence ID" value="CAI0460581.1"/>
    <property type="molecule type" value="Genomic_DNA"/>
</dbReference>
<gene>
    <name evidence="3" type="ORF">LITE_LOCUS34526</name>
</gene>